<sequence>MTFFTRLLGQNDTAQAVNASTAVASLDLADLPAHARATLAPAVLTMAADGRIAEAEQAMLQNLCAFSPIYARLPEGSVEALIDSLLEELKTKGAEAVIDHAAAELEMPLRETAVCFAMRVAMVDGHLAHREKQALAEIAERFVLPDDTFAQIVDVVGMLQRAQDAS</sequence>
<dbReference type="Gene3D" id="1.10.3680.10">
    <property type="entry name" value="TerB-like"/>
    <property type="match status" value="1"/>
</dbReference>
<dbReference type="Pfam" id="PF05099">
    <property type="entry name" value="TerB"/>
    <property type="match status" value="1"/>
</dbReference>
<dbReference type="RefSeq" id="WP_058317515.1">
    <property type="nucleotide sequence ID" value="NZ_CYSF01000003.1"/>
</dbReference>
<accession>A0A0P1GLZ0</accession>
<gene>
    <name evidence="2" type="ORF">TM5383_00544</name>
</gene>
<dbReference type="EMBL" id="CYSF01000003">
    <property type="protein sequence ID" value="CUH83357.1"/>
    <property type="molecule type" value="Genomic_DNA"/>
</dbReference>
<evidence type="ECO:0000313" key="3">
    <source>
        <dbReference type="Proteomes" id="UP000051681"/>
    </source>
</evidence>
<dbReference type="SUPFAM" id="SSF158682">
    <property type="entry name" value="TerB-like"/>
    <property type="match status" value="1"/>
</dbReference>
<organism evidence="2 3">
    <name type="scientific">Thalassovita mediterranea</name>
    <dbReference type="NCBI Taxonomy" id="340021"/>
    <lineage>
        <taxon>Bacteria</taxon>
        <taxon>Pseudomonadati</taxon>
        <taxon>Pseudomonadota</taxon>
        <taxon>Alphaproteobacteria</taxon>
        <taxon>Rhodobacterales</taxon>
        <taxon>Roseobacteraceae</taxon>
        <taxon>Thalassovita</taxon>
    </lineage>
</organism>
<keyword evidence="3" id="KW-1185">Reference proteome</keyword>
<evidence type="ECO:0000259" key="1">
    <source>
        <dbReference type="Pfam" id="PF05099"/>
    </source>
</evidence>
<dbReference type="AlphaFoldDB" id="A0A0P1GLZ0"/>
<dbReference type="Proteomes" id="UP000051681">
    <property type="component" value="Unassembled WGS sequence"/>
</dbReference>
<feature type="domain" description="Co-chaperone DjlA N-terminal" evidence="1">
    <location>
        <begin position="37"/>
        <end position="152"/>
    </location>
</feature>
<dbReference type="InterPro" id="IPR007791">
    <property type="entry name" value="DjlA_N"/>
</dbReference>
<dbReference type="STRING" id="340021.TM5383_00544"/>
<dbReference type="InterPro" id="IPR029024">
    <property type="entry name" value="TerB-like"/>
</dbReference>
<protein>
    <submittedName>
        <fullName evidence="2">Tellurite resistance protein</fullName>
    </submittedName>
</protein>
<dbReference type="CDD" id="cd07176">
    <property type="entry name" value="terB"/>
    <property type="match status" value="1"/>
</dbReference>
<reference evidence="2 3" key="1">
    <citation type="submission" date="2015-09" db="EMBL/GenBank/DDBJ databases">
        <authorList>
            <consortium name="Swine Surveillance"/>
        </authorList>
    </citation>
    <scope>NUCLEOTIDE SEQUENCE [LARGE SCALE GENOMIC DNA]</scope>
    <source>
        <strain evidence="2 3">CECT 8383</strain>
    </source>
</reference>
<name>A0A0P1GLZ0_9RHOB</name>
<proteinExistence type="predicted"/>
<evidence type="ECO:0000313" key="2">
    <source>
        <dbReference type="EMBL" id="CUH83357.1"/>
    </source>
</evidence>